<dbReference type="NCBIfam" id="TIGR00593">
    <property type="entry name" value="pola"/>
    <property type="match status" value="1"/>
</dbReference>
<dbReference type="InterPro" id="IPR036397">
    <property type="entry name" value="RNaseH_sf"/>
</dbReference>
<keyword evidence="13 17" id="KW-0238">DNA-binding</keyword>
<dbReference type="InterPro" id="IPR002421">
    <property type="entry name" value="5-3_exonuclease"/>
</dbReference>
<evidence type="ECO:0000256" key="4">
    <source>
        <dbReference type="ARBA" id="ARBA00020311"/>
    </source>
</evidence>
<dbReference type="SMART" id="SM00279">
    <property type="entry name" value="HhH2"/>
    <property type="match status" value="1"/>
</dbReference>
<dbReference type="GO" id="GO:0008408">
    <property type="term" value="F:3'-5' exonuclease activity"/>
    <property type="evidence" value="ECO:0007669"/>
    <property type="project" value="UniProtKB-UniRule"/>
</dbReference>
<dbReference type="InterPro" id="IPR019760">
    <property type="entry name" value="DNA-dir_DNA_pol_A_CS"/>
</dbReference>
<dbReference type="InterPro" id="IPR029060">
    <property type="entry name" value="PIN-like_dom_sf"/>
</dbReference>
<dbReference type="Pfam" id="PF01612">
    <property type="entry name" value="DNA_pol_A_exo1"/>
    <property type="match status" value="1"/>
</dbReference>
<dbReference type="KEGG" id="hyf:DTO96_101137"/>
<dbReference type="Gene3D" id="3.30.420.10">
    <property type="entry name" value="Ribonuclease H-like superfamily/Ribonuclease H"/>
    <property type="match status" value="1"/>
</dbReference>
<dbReference type="SUPFAM" id="SSF47807">
    <property type="entry name" value="5' to 3' exonuclease, C-terminal subdomain"/>
    <property type="match status" value="1"/>
</dbReference>
<evidence type="ECO:0000259" key="20">
    <source>
        <dbReference type="SMART" id="SM00482"/>
    </source>
</evidence>
<keyword evidence="5 17" id="KW-0808">Transferase</keyword>
<organism evidence="21 22">
    <name type="scientific">Ephemeroptericola cinctiostellae</name>
    <dbReference type="NCBI Taxonomy" id="2268024"/>
    <lineage>
        <taxon>Bacteria</taxon>
        <taxon>Pseudomonadati</taxon>
        <taxon>Pseudomonadota</taxon>
        <taxon>Betaproteobacteria</taxon>
        <taxon>Burkholderiales</taxon>
        <taxon>Burkholderiaceae</taxon>
        <taxon>Ephemeroptericola</taxon>
    </lineage>
</organism>
<evidence type="ECO:0000256" key="17">
    <source>
        <dbReference type="RuleBase" id="RU004460"/>
    </source>
</evidence>
<dbReference type="InterPro" id="IPR002298">
    <property type="entry name" value="DNA_polymerase_A"/>
</dbReference>
<feature type="domain" description="5'-3' exonuclease" evidence="19">
    <location>
        <begin position="12"/>
        <end position="267"/>
    </location>
</feature>
<evidence type="ECO:0000313" key="21">
    <source>
        <dbReference type="EMBL" id="AXF85406.1"/>
    </source>
</evidence>
<evidence type="ECO:0000256" key="16">
    <source>
        <dbReference type="NCBIfam" id="TIGR00593"/>
    </source>
</evidence>
<proteinExistence type="inferred from homology"/>
<dbReference type="CDD" id="cd09859">
    <property type="entry name" value="PIN_53EXO"/>
    <property type="match status" value="1"/>
</dbReference>
<dbReference type="InterPro" id="IPR036279">
    <property type="entry name" value="5-3_exonuclease_C_sf"/>
</dbReference>
<name>A0A345DAL8_9BURK</name>
<dbReference type="FunFam" id="1.10.150.20:FF:000002">
    <property type="entry name" value="DNA polymerase I"/>
    <property type="match status" value="1"/>
</dbReference>
<dbReference type="AlphaFoldDB" id="A0A345DAL8"/>
<comment type="similarity">
    <text evidence="1 17">Belongs to the DNA polymerase type-A family.</text>
</comment>
<keyword evidence="6 17" id="KW-0548">Nucleotidyltransferase</keyword>
<evidence type="ECO:0000256" key="11">
    <source>
        <dbReference type="ARBA" id="ARBA00022839"/>
    </source>
</evidence>
<evidence type="ECO:0000256" key="9">
    <source>
        <dbReference type="ARBA" id="ARBA00022763"/>
    </source>
</evidence>
<dbReference type="InterPro" id="IPR018320">
    <property type="entry name" value="DNA_polymerase_1"/>
</dbReference>
<gene>
    <name evidence="17 21" type="primary">polA</name>
    <name evidence="21" type="ORF">DTO96_101137</name>
</gene>
<keyword evidence="14 17" id="KW-0234">DNA repair</keyword>
<dbReference type="SMART" id="SM00474">
    <property type="entry name" value="35EXOc"/>
    <property type="match status" value="1"/>
</dbReference>
<dbReference type="SUPFAM" id="SSF53098">
    <property type="entry name" value="Ribonuclease H-like"/>
    <property type="match status" value="1"/>
</dbReference>
<accession>A0A345DAL8</accession>
<dbReference type="Gene3D" id="1.10.150.20">
    <property type="entry name" value="5' to 3' exonuclease, C-terminal subdomain"/>
    <property type="match status" value="2"/>
</dbReference>
<reference evidence="22" key="1">
    <citation type="submission" date="2018-07" db="EMBL/GenBank/DDBJ databases">
        <authorList>
            <person name="Kim H."/>
        </authorList>
    </citation>
    <scope>NUCLEOTIDE SEQUENCE [LARGE SCALE GENOMIC DNA]</scope>
    <source>
        <strain evidence="22">F02</strain>
    </source>
</reference>
<dbReference type="NCBIfam" id="NF004397">
    <property type="entry name" value="PRK05755.1"/>
    <property type="match status" value="1"/>
</dbReference>
<dbReference type="Pfam" id="PF01367">
    <property type="entry name" value="5_3_exonuc"/>
    <property type="match status" value="1"/>
</dbReference>
<evidence type="ECO:0000256" key="7">
    <source>
        <dbReference type="ARBA" id="ARBA00022705"/>
    </source>
</evidence>
<dbReference type="FunFam" id="1.10.150.20:FF:000003">
    <property type="entry name" value="DNA polymerase I"/>
    <property type="match status" value="1"/>
</dbReference>
<dbReference type="SUPFAM" id="SSF56672">
    <property type="entry name" value="DNA/RNA polymerases"/>
    <property type="match status" value="1"/>
</dbReference>
<dbReference type="CDD" id="cd09898">
    <property type="entry name" value="H3TH_53EXO"/>
    <property type="match status" value="1"/>
</dbReference>
<keyword evidence="12 17" id="KW-0239">DNA-directed DNA polymerase</keyword>
<dbReference type="Gene3D" id="3.40.50.1010">
    <property type="entry name" value="5'-nuclease"/>
    <property type="match status" value="1"/>
</dbReference>
<dbReference type="GO" id="GO:0003677">
    <property type="term" value="F:DNA binding"/>
    <property type="evidence" value="ECO:0007669"/>
    <property type="project" value="UniProtKB-UniRule"/>
</dbReference>
<keyword evidence="10 17" id="KW-0378">Hydrolase</keyword>
<evidence type="ECO:0000256" key="14">
    <source>
        <dbReference type="ARBA" id="ARBA00023204"/>
    </source>
</evidence>
<feature type="domain" description="3'-5' exonuclease" evidence="18">
    <location>
        <begin position="353"/>
        <end position="539"/>
    </location>
</feature>
<evidence type="ECO:0000256" key="3">
    <source>
        <dbReference type="ARBA" id="ARBA00012417"/>
    </source>
</evidence>
<dbReference type="GO" id="GO:0006261">
    <property type="term" value="P:DNA-templated DNA replication"/>
    <property type="evidence" value="ECO:0007669"/>
    <property type="project" value="UniProtKB-UniRule"/>
</dbReference>
<sequence>MTLISNFMSKTDRTLLVVDGSSFLYRAYHGLPDLRSPTGAPTGALYGILNMLKRLRQMVPTAHAVCVFDAKGKTFRDDWYPEYKANRPSMPDDLALQIPVIEEAVRALGWPVVSISGVEADDVIGTLSVQATREGWATVMATGDKDLTQLVNDHVLWFNTMSDDVLDAVGVTEKFGVPPNRIVDYLTLVGDTVDNVPGVEKVGPKTAVKWLAEYDSLDNIVAHADQVGGKVGENLRKALDWLPMARQLVTVKCDLELDGDLGHIGAVHMGKEDKVALHRIYEQAGFKGWLKALVAEMAVSAPELEMGETASLFDQSAVAPSVAETTIAAGTAAMAFAADDGEPAEIVPFEVKYTIVNTHSALSKMYTALCAAPLVAFDSETTSLSPFAARVVGLSFAIDAESGWYIPLAHEGMQSIDQLPLDIVLRTMKSWFEDDGAKKIGQNLKYDTHVLANHGIALRGIAHDTLLQSYVLDSHAKHALDAIAARYLHVSSLSYEDLCGKGAAQIPFAQVEIERAAKYAAEDAALCLGVHAVMHPKICADAGLKAVYEMIELPTSDVLFTIERAGVLIDADELRHQSNGLGQQLLNLETQAHELAGQPFNLNSPKQIGEIFFEKLGMPVVKKTAKGAPSTDEDVLQKLAEDYPLPKAMLEYRSLSKLKSTYTDKLPLMIEPSTGRVHTHYAQTVAVTGRLSSTDPNLQNIPVRTEQGRKIRTAFIAPAGSVIMSADYSQIELRILAHLSQDPGLLSAFSNNEDVHQRTAAQIFGVELKDVSFDQRRMAKMINFGLIYGMSAFGLANNLDISRTAAQSYMDSYFMQYPAVLQFMETTKQSARENGYVSTHFGRRLYLSDINNRNQGKRQGAERAAINAPMQGTSADLIKLAMIAVRSALTEWGLKSKLIMQVHDELVFEVPNDEVERMTALIPECMAGVADLAVPLVAEVGVGENWELAH</sequence>
<keyword evidence="8" id="KW-0540">Nuclease</keyword>
<evidence type="ECO:0000256" key="12">
    <source>
        <dbReference type="ARBA" id="ARBA00022932"/>
    </source>
</evidence>
<evidence type="ECO:0000256" key="8">
    <source>
        <dbReference type="ARBA" id="ARBA00022722"/>
    </source>
</evidence>
<dbReference type="EMBL" id="CP031124">
    <property type="protein sequence ID" value="AXF85406.1"/>
    <property type="molecule type" value="Genomic_DNA"/>
</dbReference>
<dbReference type="PANTHER" id="PTHR10133:SF27">
    <property type="entry name" value="DNA POLYMERASE NU"/>
    <property type="match status" value="1"/>
</dbReference>
<evidence type="ECO:0000256" key="10">
    <source>
        <dbReference type="ARBA" id="ARBA00022801"/>
    </source>
</evidence>
<dbReference type="Pfam" id="PF00476">
    <property type="entry name" value="DNA_pol_A"/>
    <property type="match status" value="1"/>
</dbReference>
<dbReference type="InterPro" id="IPR043502">
    <property type="entry name" value="DNA/RNA_pol_sf"/>
</dbReference>
<evidence type="ECO:0000256" key="13">
    <source>
        <dbReference type="ARBA" id="ARBA00023125"/>
    </source>
</evidence>
<keyword evidence="22" id="KW-1185">Reference proteome</keyword>
<dbReference type="GO" id="GO:0006302">
    <property type="term" value="P:double-strand break repair"/>
    <property type="evidence" value="ECO:0007669"/>
    <property type="project" value="TreeGrafter"/>
</dbReference>
<dbReference type="Gene3D" id="3.30.70.370">
    <property type="match status" value="1"/>
</dbReference>
<dbReference type="CDD" id="cd06139">
    <property type="entry name" value="DNA_polA_I_Ecoli_like_exo"/>
    <property type="match status" value="1"/>
</dbReference>
<keyword evidence="11 17" id="KW-0269">Exonuclease</keyword>
<dbReference type="SUPFAM" id="SSF88723">
    <property type="entry name" value="PIN domain-like"/>
    <property type="match status" value="1"/>
</dbReference>
<evidence type="ECO:0000313" key="22">
    <source>
        <dbReference type="Proteomes" id="UP000252182"/>
    </source>
</evidence>
<dbReference type="InterPro" id="IPR008918">
    <property type="entry name" value="HhH2"/>
</dbReference>
<evidence type="ECO:0000259" key="18">
    <source>
        <dbReference type="SMART" id="SM00474"/>
    </source>
</evidence>
<dbReference type="CDD" id="cd08637">
    <property type="entry name" value="DNA_pol_A_pol_I_C"/>
    <property type="match status" value="1"/>
</dbReference>
<dbReference type="GO" id="GO:0003887">
    <property type="term" value="F:DNA-directed DNA polymerase activity"/>
    <property type="evidence" value="ECO:0007669"/>
    <property type="project" value="UniProtKB-UniRule"/>
</dbReference>
<protein>
    <recommendedName>
        <fullName evidence="4 16">DNA polymerase I</fullName>
        <ecNumber evidence="3 16">2.7.7.7</ecNumber>
    </recommendedName>
</protein>
<dbReference type="Proteomes" id="UP000252182">
    <property type="component" value="Chromosome"/>
</dbReference>
<dbReference type="InterPro" id="IPR020046">
    <property type="entry name" value="5-3_exonucl_a-hlix_arch_N"/>
</dbReference>
<keyword evidence="9 17" id="KW-0227">DNA damage</keyword>
<dbReference type="SMART" id="SM00475">
    <property type="entry name" value="53EXOc"/>
    <property type="match status" value="1"/>
</dbReference>
<dbReference type="EC" id="2.7.7.7" evidence="3 16"/>
<evidence type="ECO:0000256" key="5">
    <source>
        <dbReference type="ARBA" id="ARBA00022679"/>
    </source>
</evidence>
<evidence type="ECO:0000256" key="15">
    <source>
        <dbReference type="ARBA" id="ARBA00049244"/>
    </source>
</evidence>
<dbReference type="InterPro" id="IPR001098">
    <property type="entry name" value="DNA-dir_DNA_pol_A_palm_dom"/>
</dbReference>
<dbReference type="InterPro" id="IPR002562">
    <property type="entry name" value="3'-5'_exonuclease_dom"/>
</dbReference>
<dbReference type="SMART" id="SM00482">
    <property type="entry name" value="POLAc"/>
    <property type="match status" value="1"/>
</dbReference>
<feature type="domain" description="DNA-directed DNA polymerase family A palm" evidence="20">
    <location>
        <begin position="708"/>
        <end position="914"/>
    </location>
</feature>
<dbReference type="InterPro" id="IPR012337">
    <property type="entry name" value="RNaseH-like_sf"/>
</dbReference>
<dbReference type="PROSITE" id="PS00447">
    <property type="entry name" value="DNA_POLYMERASE_A"/>
    <property type="match status" value="1"/>
</dbReference>
<evidence type="ECO:0000256" key="1">
    <source>
        <dbReference type="ARBA" id="ARBA00007705"/>
    </source>
</evidence>
<evidence type="ECO:0000256" key="2">
    <source>
        <dbReference type="ARBA" id="ARBA00011541"/>
    </source>
</evidence>
<evidence type="ECO:0000256" key="6">
    <source>
        <dbReference type="ARBA" id="ARBA00022695"/>
    </source>
</evidence>
<dbReference type="FunFam" id="1.20.1060.10:FF:000001">
    <property type="entry name" value="DNA polymerase I"/>
    <property type="match status" value="1"/>
</dbReference>
<dbReference type="Pfam" id="PF02739">
    <property type="entry name" value="5_3_exonuc_N"/>
    <property type="match status" value="1"/>
</dbReference>
<dbReference type="PANTHER" id="PTHR10133">
    <property type="entry name" value="DNA POLYMERASE I"/>
    <property type="match status" value="1"/>
</dbReference>
<evidence type="ECO:0000259" key="19">
    <source>
        <dbReference type="SMART" id="SM00475"/>
    </source>
</evidence>
<comment type="catalytic activity">
    <reaction evidence="15 17">
        <text>DNA(n) + a 2'-deoxyribonucleoside 5'-triphosphate = DNA(n+1) + diphosphate</text>
        <dbReference type="Rhea" id="RHEA:22508"/>
        <dbReference type="Rhea" id="RHEA-COMP:17339"/>
        <dbReference type="Rhea" id="RHEA-COMP:17340"/>
        <dbReference type="ChEBI" id="CHEBI:33019"/>
        <dbReference type="ChEBI" id="CHEBI:61560"/>
        <dbReference type="ChEBI" id="CHEBI:173112"/>
        <dbReference type="EC" id="2.7.7.7"/>
    </reaction>
</comment>
<comment type="function">
    <text evidence="17">In addition to polymerase activity, this DNA polymerase exhibits 3'-5' and 5'-3' exonuclease activity.</text>
</comment>
<dbReference type="Gene3D" id="1.20.1060.10">
    <property type="entry name" value="Taq DNA Polymerase, Chain T, domain 4"/>
    <property type="match status" value="1"/>
</dbReference>
<dbReference type="GO" id="GO:0008409">
    <property type="term" value="F:5'-3' exonuclease activity"/>
    <property type="evidence" value="ECO:0007669"/>
    <property type="project" value="UniProtKB-UniRule"/>
</dbReference>
<dbReference type="InterPro" id="IPR020045">
    <property type="entry name" value="DNA_polI_H3TH"/>
</dbReference>
<dbReference type="FunFam" id="3.40.50.1010:FF:000001">
    <property type="entry name" value="DNA polymerase I"/>
    <property type="match status" value="1"/>
</dbReference>
<keyword evidence="7 17" id="KW-0235">DNA replication</keyword>
<comment type="subunit">
    <text evidence="2">Single-chain monomer with multiple functions.</text>
</comment>
<dbReference type="PRINTS" id="PR00868">
    <property type="entry name" value="DNAPOLI"/>
</dbReference>